<evidence type="ECO:0000313" key="2">
    <source>
        <dbReference type="EMBL" id="KRK83555.1"/>
    </source>
</evidence>
<sequence>MPTGVIINAASVLLGGLLGGFLGDKFSEQFKNDITLIFGVCSMGMGIYSIAPMKYMPAVIFALVIGTGIGLWMHLGQWINKGAVEMQKPISKLFPNSKTEMSHEDFVNTLVTVIVLFCASGTGIYGSLDNGMTGDTTILISKSVLDFFTAAIFACNLGYVVSIIAIPQFILFYILFLLARFIFPLTTPNMILDFKACGGFLMLATGFRMVKLKMFPIADMIPAMVIIMPLSWIWANWFLPLL</sequence>
<dbReference type="STRING" id="1423788.FC78_GL001512"/>
<organism evidence="2 3">
    <name type="scientific">Companilactobacillus bobalius DSM 19674</name>
    <dbReference type="NCBI Taxonomy" id="1423788"/>
    <lineage>
        <taxon>Bacteria</taxon>
        <taxon>Bacillati</taxon>
        <taxon>Bacillota</taxon>
        <taxon>Bacilli</taxon>
        <taxon>Lactobacillales</taxon>
        <taxon>Lactobacillaceae</taxon>
        <taxon>Companilactobacillus</taxon>
        <taxon>Companilactobacillus bobalius</taxon>
    </lineage>
</organism>
<dbReference type="Proteomes" id="UP000051515">
    <property type="component" value="Unassembled WGS sequence"/>
</dbReference>
<evidence type="ECO:0000313" key="3">
    <source>
        <dbReference type="Proteomes" id="UP000051515"/>
    </source>
</evidence>
<feature type="transmembrane region" description="Helical" evidence="1">
    <location>
        <begin position="34"/>
        <end position="51"/>
    </location>
</feature>
<feature type="transmembrane region" description="Helical" evidence="1">
    <location>
        <begin position="6"/>
        <end position="22"/>
    </location>
</feature>
<keyword evidence="1" id="KW-0812">Transmembrane</keyword>
<feature type="transmembrane region" description="Helical" evidence="1">
    <location>
        <begin position="57"/>
        <end position="79"/>
    </location>
</feature>
<protein>
    <submittedName>
        <fullName evidence="2">Integral membrane protein</fullName>
    </submittedName>
</protein>
<dbReference type="PATRIC" id="fig|1423788.3.peg.1558"/>
<keyword evidence="3" id="KW-1185">Reference proteome</keyword>
<dbReference type="PANTHER" id="PTHR36111">
    <property type="entry name" value="INNER MEMBRANE PROTEIN-RELATED"/>
    <property type="match status" value="1"/>
</dbReference>
<keyword evidence="1" id="KW-0472">Membrane</keyword>
<feature type="transmembrane region" description="Helical" evidence="1">
    <location>
        <begin position="148"/>
        <end position="178"/>
    </location>
</feature>
<dbReference type="InterPro" id="IPR007563">
    <property type="entry name" value="DUF554"/>
</dbReference>
<proteinExistence type="predicted"/>
<dbReference type="OrthoDB" id="9797976at2"/>
<feature type="transmembrane region" description="Helical" evidence="1">
    <location>
        <begin position="221"/>
        <end position="239"/>
    </location>
</feature>
<dbReference type="PANTHER" id="PTHR36111:SF2">
    <property type="entry name" value="INNER MEMBRANE PROTEIN"/>
    <property type="match status" value="1"/>
</dbReference>
<evidence type="ECO:0000256" key="1">
    <source>
        <dbReference type="SAM" id="Phobius"/>
    </source>
</evidence>
<dbReference type="Pfam" id="PF04474">
    <property type="entry name" value="DUF554"/>
    <property type="match status" value="1"/>
</dbReference>
<dbReference type="EMBL" id="AZDY01000036">
    <property type="protein sequence ID" value="KRK83555.1"/>
    <property type="molecule type" value="Genomic_DNA"/>
</dbReference>
<gene>
    <name evidence="2" type="ORF">FC78_GL001512</name>
</gene>
<accession>A0A0R1KPZ0</accession>
<dbReference type="RefSeq" id="WP_056951760.1">
    <property type="nucleotide sequence ID" value="NZ_AZDY01000036.1"/>
</dbReference>
<name>A0A0R1KPZ0_9LACO</name>
<reference evidence="2 3" key="1">
    <citation type="journal article" date="2015" name="Genome Announc.">
        <title>Expanding the biotechnology potential of lactobacilli through comparative genomics of 213 strains and associated genera.</title>
        <authorList>
            <person name="Sun Z."/>
            <person name="Harris H.M."/>
            <person name="McCann A."/>
            <person name="Guo C."/>
            <person name="Argimon S."/>
            <person name="Zhang W."/>
            <person name="Yang X."/>
            <person name="Jeffery I.B."/>
            <person name="Cooney J.C."/>
            <person name="Kagawa T.F."/>
            <person name="Liu W."/>
            <person name="Song Y."/>
            <person name="Salvetti E."/>
            <person name="Wrobel A."/>
            <person name="Rasinkangas P."/>
            <person name="Parkhill J."/>
            <person name="Rea M.C."/>
            <person name="O'Sullivan O."/>
            <person name="Ritari J."/>
            <person name="Douillard F.P."/>
            <person name="Paul Ross R."/>
            <person name="Yang R."/>
            <person name="Briner A.E."/>
            <person name="Felis G.E."/>
            <person name="de Vos W.M."/>
            <person name="Barrangou R."/>
            <person name="Klaenhammer T.R."/>
            <person name="Caufield P.W."/>
            <person name="Cui Y."/>
            <person name="Zhang H."/>
            <person name="O'Toole P.W."/>
        </authorList>
    </citation>
    <scope>NUCLEOTIDE SEQUENCE [LARGE SCALE GENOMIC DNA]</scope>
    <source>
        <strain evidence="2 3">DSM 19674</strain>
    </source>
</reference>
<comment type="caution">
    <text evidence="2">The sequence shown here is derived from an EMBL/GenBank/DDBJ whole genome shotgun (WGS) entry which is preliminary data.</text>
</comment>
<feature type="transmembrane region" description="Helical" evidence="1">
    <location>
        <begin position="106"/>
        <end position="128"/>
    </location>
</feature>
<keyword evidence="1" id="KW-1133">Transmembrane helix</keyword>
<dbReference type="AlphaFoldDB" id="A0A0R1KPZ0"/>